<gene>
    <name evidence="2" type="primary">jg2577</name>
    <name evidence="2" type="ORF">PAEG_LOCUS7995</name>
</gene>
<evidence type="ECO:0000313" key="2">
    <source>
        <dbReference type="EMBL" id="CAH2227617.1"/>
    </source>
</evidence>
<reference evidence="2" key="1">
    <citation type="submission" date="2022-03" db="EMBL/GenBank/DDBJ databases">
        <authorList>
            <person name="Lindestad O."/>
        </authorList>
    </citation>
    <scope>NUCLEOTIDE SEQUENCE</scope>
</reference>
<dbReference type="Proteomes" id="UP000838756">
    <property type="component" value="Unassembled WGS sequence"/>
</dbReference>
<feature type="region of interest" description="Disordered" evidence="1">
    <location>
        <begin position="49"/>
        <end position="74"/>
    </location>
</feature>
<sequence length="120" mass="13441">MITKHPEKPAYKKLAEFNSIVLKEANETCLDYDYDNMINELRNVSWASEGAPHFKPQRTPGTLTEAPQPTHASLTHTCTPNALNARKALNALRARNALNTRNALNPRTHSTLATHAHDWS</sequence>
<organism evidence="2 3">
    <name type="scientific">Pararge aegeria aegeria</name>
    <dbReference type="NCBI Taxonomy" id="348720"/>
    <lineage>
        <taxon>Eukaryota</taxon>
        <taxon>Metazoa</taxon>
        <taxon>Ecdysozoa</taxon>
        <taxon>Arthropoda</taxon>
        <taxon>Hexapoda</taxon>
        <taxon>Insecta</taxon>
        <taxon>Pterygota</taxon>
        <taxon>Neoptera</taxon>
        <taxon>Endopterygota</taxon>
        <taxon>Lepidoptera</taxon>
        <taxon>Glossata</taxon>
        <taxon>Ditrysia</taxon>
        <taxon>Papilionoidea</taxon>
        <taxon>Nymphalidae</taxon>
        <taxon>Satyrinae</taxon>
        <taxon>Satyrini</taxon>
        <taxon>Parargina</taxon>
        <taxon>Pararge</taxon>
    </lineage>
</organism>
<proteinExistence type="predicted"/>
<dbReference type="EMBL" id="CAKXAJ010023287">
    <property type="protein sequence ID" value="CAH2227617.1"/>
    <property type="molecule type" value="Genomic_DNA"/>
</dbReference>
<evidence type="ECO:0000313" key="3">
    <source>
        <dbReference type="Proteomes" id="UP000838756"/>
    </source>
</evidence>
<feature type="compositionally biased region" description="Polar residues" evidence="1">
    <location>
        <begin position="59"/>
        <end position="74"/>
    </location>
</feature>
<feature type="region of interest" description="Disordered" evidence="1">
    <location>
        <begin position="100"/>
        <end position="120"/>
    </location>
</feature>
<accession>A0A8S4QYY4</accession>
<name>A0A8S4QYY4_9NEOP</name>
<dbReference type="AlphaFoldDB" id="A0A8S4QYY4"/>
<keyword evidence="3" id="KW-1185">Reference proteome</keyword>
<evidence type="ECO:0000256" key="1">
    <source>
        <dbReference type="SAM" id="MobiDB-lite"/>
    </source>
</evidence>
<protein>
    <submittedName>
        <fullName evidence="2">Jg2577 protein</fullName>
    </submittedName>
</protein>
<comment type="caution">
    <text evidence="2">The sequence shown here is derived from an EMBL/GenBank/DDBJ whole genome shotgun (WGS) entry which is preliminary data.</text>
</comment>